<reference evidence="4" key="1">
    <citation type="submission" date="2016-06" db="UniProtKB">
        <authorList>
            <consortium name="WormBaseParasite"/>
        </authorList>
    </citation>
    <scope>IDENTIFICATION</scope>
</reference>
<proteinExistence type="predicted"/>
<feature type="transmembrane region" description="Helical" evidence="1">
    <location>
        <begin position="144"/>
        <end position="168"/>
    </location>
</feature>
<evidence type="ECO:0000256" key="1">
    <source>
        <dbReference type="SAM" id="Phobius"/>
    </source>
</evidence>
<feature type="transmembrane region" description="Helical" evidence="1">
    <location>
        <begin position="109"/>
        <end position="132"/>
    </location>
</feature>
<dbReference type="Proteomes" id="UP000271087">
    <property type="component" value="Unassembled WGS sequence"/>
</dbReference>
<keyword evidence="1" id="KW-1133">Transmembrane helix</keyword>
<dbReference type="WBParaSite" id="nOo.2.0.1.t02042-RA">
    <property type="protein sequence ID" value="nOo.2.0.1.t02042-RA"/>
    <property type="gene ID" value="nOo.2.0.1.g02042"/>
</dbReference>
<dbReference type="AlphaFoldDB" id="A0A182E247"/>
<feature type="transmembrane region" description="Helical" evidence="1">
    <location>
        <begin position="75"/>
        <end position="97"/>
    </location>
</feature>
<evidence type="ECO:0000313" key="4">
    <source>
        <dbReference type="WBParaSite" id="nOo.2.0.1.t02042-RA"/>
    </source>
</evidence>
<dbReference type="EMBL" id="UYRW01000293">
    <property type="protein sequence ID" value="VDK65455.1"/>
    <property type="molecule type" value="Genomic_DNA"/>
</dbReference>
<name>A0A182E247_ONCOC</name>
<dbReference type="OrthoDB" id="5842565at2759"/>
<gene>
    <name evidence="2" type="ORF">NOO_LOCUS2042</name>
</gene>
<keyword evidence="1" id="KW-0812">Transmembrane</keyword>
<feature type="transmembrane region" description="Helical" evidence="1">
    <location>
        <begin position="256"/>
        <end position="278"/>
    </location>
</feature>
<keyword evidence="3" id="KW-1185">Reference proteome</keyword>
<keyword evidence="1" id="KW-0472">Membrane</keyword>
<evidence type="ECO:0000313" key="2">
    <source>
        <dbReference type="EMBL" id="VDK65455.1"/>
    </source>
</evidence>
<evidence type="ECO:0000313" key="3">
    <source>
        <dbReference type="Proteomes" id="UP000271087"/>
    </source>
</evidence>
<protein>
    <submittedName>
        <fullName evidence="2 4">Uncharacterized protein</fullName>
    </submittedName>
</protein>
<organism evidence="4">
    <name type="scientific">Onchocerca ochengi</name>
    <name type="common">Filarial nematode worm</name>
    <dbReference type="NCBI Taxonomy" id="42157"/>
    <lineage>
        <taxon>Eukaryota</taxon>
        <taxon>Metazoa</taxon>
        <taxon>Ecdysozoa</taxon>
        <taxon>Nematoda</taxon>
        <taxon>Chromadorea</taxon>
        <taxon>Rhabditida</taxon>
        <taxon>Spirurina</taxon>
        <taxon>Spiruromorpha</taxon>
        <taxon>Filarioidea</taxon>
        <taxon>Onchocercidae</taxon>
        <taxon>Onchocerca</taxon>
    </lineage>
</organism>
<reference evidence="2 3" key="2">
    <citation type="submission" date="2018-08" db="EMBL/GenBank/DDBJ databases">
        <authorList>
            <person name="Laetsch R D."/>
            <person name="Stevens L."/>
            <person name="Kumar S."/>
            <person name="Blaxter L. M."/>
        </authorList>
    </citation>
    <scope>NUCLEOTIDE SEQUENCE [LARGE SCALE GENOMIC DNA]</scope>
</reference>
<accession>A0A182E247</accession>
<sequence>MQYTSPIYLKRHTHDDTLQTCRSPYRLYRPYQFEVPQATIPTNSTAHYRTPNLDILSEINRRSRRLERIVSYQKILTITQMLFSLLLIILEFTKILLVWEHFNYWEQRLVLVCEIFQPMLFATASFITLYCVLRPTKSTSQIAIASLVAILIPLFMFPAQSPIVLNAIEAVSLNRLMDRPSTLSDGIQSEISLVSDGIRNFERLQRLAQLPILTLSKNGGTQDSKSISTISSAAPSASPSPSYYAIQQLLSLQYLLIAYAFFSFAYSVLLVLTLISYVQLIQLQ</sequence>